<dbReference type="AlphaFoldDB" id="A0AB36FW73"/>
<keyword evidence="2" id="KW-1185">Reference proteome</keyword>
<comment type="caution">
    <text evidence="1">The sequence shown here is derived from an EMBL/GenBank/DDBJ whole genome shotgun (WGS) entry which is preliminary data.</text>
</comment>
<evidence type="ECO:0008006" key="3">
    <source>
        <dbReference type="Google" id="ProtNLM"/>
    </source>
</evidence>
<organism evidence="1 2">
    <name type="scientific">Alteromonas macleodii</name>
    <name type="common">Pseudoalteromonas macleodii</name>
    <dbReference type="NCBI Taxonomy" id="28108"/>
    <lineage>
        <taxon>Bacteria</taxon>
        <taxon>Pseudomonadati</taxon>
        <taxon>Pseudomonadota</taxon>
        <taxon>Gammaproteobacteria</taxon>
        <taxon>Alteromonadales</taxon>
        <taxon>Alteromonadaceae</taxon>
        <taxon>Alteromonas/Salinimonas group</taxon>
        <taxon>Alteromonas</taxon>
    </lineage>
</organism>
<protein>
    <recommendedName>
        <fullName evidence="3">DUF4365 domain-containing protein</fullName>
    </recommendedName>
</protein>
<dbReference type="Proteomes" id="UP000095392">
    <property type="component" value="Unassembled WGS sequence"/>
</dbReference>
<reference evidence="1 2" key="1">
    <citation type="submission" date="2016-09" db="EMBL/GenBank/DDBJ databases">
        <title>Draft Genome Sequence of four Alteromonas macleodii strains isolated from copper coupons and grown long-term at elevated copper levels.</title>
        <authorList>
            <person name="Cusick K."/>
            <person name="Dale J."/>
            <person name="Little B."/>
            <person name="Biffinger J."/>
        </authorList>
    </citation>
    <scope>NUCLEOTIDE SEQUENCE [LARGE SCALE GENOMIC DNA]</scope>
    <source>
        <strain evidence="1 2">KCP01</strain>
    </source>
</reference>
<proteinExistence type="predicted"/>
<name>A0AB36FW73_ALTMA</name>
<accession>A0AB36FW73</accession>
<evidence type="ECO:0000313" key="1">
    <source>
        <dbReference type="EMBL" id="OES30314.1"/>
    </source>
</evidence>
<evidence type="ECO:0000313" key="2">
    <source>
        <dbReference type="Proteomes" id="UP000095392"/>
    </source>
</evidence>
<gene>
    <name evidence="1" type="ORF">BFV95_3004</name>
</gene>
<sequence length="526" mass="59756">MRDLGLMGESTFSLWCAEVGLIPNGSQIDRTGWDFFVEFPFESSLSPQEIHKSAFECKVQVKATDKNDRKLSITLSNLRRLITAQMPAFFVFIEFDEKEMAQNAFVVHVDNELILKVLKRLHEIEQSDKDNNFNKRKMTIHYDDSNLLEQSNGDSLKNYFLRHIGDDVSKYIMNKKSHLESTGYEDGFAQITFTTEGEQNLKSLIDVSLGIEKNVQIAKFKGFDTRFGILSNNPSFDSDGGKLAMPNLKPTAKGKIRFKEDRLSAGISFECKLYISPFNQMVPDDLKKMRIEGEFFDLKFNPHTGAASYSFSFGEDIRLEVKKFRNAIRLLNLLSTSGKKVVAELLFEDFPKLEFEVGCNDQEFDFSSELKALNSAVKIIEDFDVTDFIDISLDEISRYETHICQMEGVLDSSPNFFKVEFGVDGDGYDPSKETTCIFLVTTPIGSQTFGVILVITGNVEEIENDRYRLVTKNAVIEQRIISEKDESIPNSDLVNAIESIEKQYDSEFSVVTMFDKSVNKGIKPDS</sequence>
<dbReference type="RefSeq" id="WP_069944726.1">
    <property type="nucleotide sequence ID" value="NZ_MIPW01000017.1"/>
</dbReference>
<dbReference type="EMBL" id="MIPY01000020">
    <property type="protein sequence ID" value="OES30314.1"/>
    <property type="molecule type" value="Genomic_DNA"/>
</dbReference>